<feature type="signal peptide" evidence="1">
    <location>
        <begin position="1"/>
        <end position="18"/>
    </location>
</feature>
<keyword evidence="1" id="KW-0732">Signal</keyword>
<dbReference type="Proteomes" id="UP001651158">
    <property type="component" value="Unassembled WGS sequence"/>
</dbReference>
<proteinExistence type="predicted"/>
<keyword evidence="3" id="KW-1185">Reference proteome</keyword>
<feature type="chain" id="PRO_5046107037" description="Secreted protein" evidence="1">
    <location>
        <begin position="19"/>
        <end position="135"/>
    </location>
</feature>
<protein>
    <recommendedName>
        <fullName evidence="4">Secreted protein</fullName>
    </recommendedName>
</protein>
<evidence type="ECO:0000313" key="3">
    <source>
        <dbReference type="Proteomes" id="UP001651158"/>
    </source>
</evidence>
<sequence>MATLVCLVGVIASSACHCQRQQAAVKTVPFFACPITFRSTQLSCPKSAALRAVELEVEEKPEQRVRSGDLCTKQWLIDTRASEAPVKEYLKQWYCTTSLIVMMTSAHIDVKHAVRVLVSVTAKLSCGFSTSRGHL</sequence>
<evidence type="ECO:0008006" key="4">
    <source>
        <dbReference type="Google" id="ProtNLM"/>
    </source>
</evidence>
<evidence type="ECO:0000256" key="1">
    <source>
        <dbReference type="SAM" id="SignalP"/>
    </source>
</evidence>
<accession>A0ABR4Q218</accession>
<evidence type="ECO:0000313" key="2">
    <source>
        <dbReference type="EMBL" id="KAL5103554.1"/>
    </source>
</evidence>
<gene>
    <name evidence="2" type="ORF">TcWFU_005625</name>
</gene>
<comment type="caution">
    <text evidence="2">The sequence shown here is derived from an EMBL/GenBank/DDBJ whole genome shotgun (WGS) entry which is preliminary data.</text>
</comment>
<dbReference type="EMBL" id="JAKROA010000017">
    <property type="protein sequence ID" value="KAL5103554.1"/>
    <property type="molecule type" value="Genomic_DNA"/>
</dbReference>
<organism evidence="2 3">
    <name type="scientific">Taenia crassiceps</name>
    <dbReference type="NCBI Taxonomy" id="6207"/>
    <lineage>
        <taxon>Eukaryota</taxon>
        <taxon>Metazoa</taxon>
        <taxon>Spiralia</taxon>
        <taxon>Lophotrochozoa</taxon>
        <taxon>Platyhelminthes</taxon>
        <taxon>Cestoda</taxon>
        <taxon>Eucestoda</taxon>
        <taxon>Cyclophyllidea</taxon>
        <taxon>Taeniidae</taxon>
        <taxon>Taenia</taxon>
    </lineage>
</organism>
<name>A0ABR4Q218_9CEST</name>
<reference evidence="2 3" key="1">
    <citation type="journal article" date="2022" name="Front. Cell. Infect. Microbiol.">
        <title>The Genomes of Two Strains of Taenia crassiceps the Animal Model for the Study of Human Cysticercosis.</title>
        <authorList>
            <person name="Bobes R.J."/>
            <person name="Estrada K."/>
            <person name="Rios-Valencia D.G."/>
            <person name="Calderon-Gallegos A."/>
            <person name="de la Torre P."/>
            <person name="Carrero J.C."/>
            <person name="Sanchez-Flores A."/>
            <person name="Laclette J.P."/>
        </authorList>
    </citation>
    <scope>NUCLEOTIDE SEQUENCE [LARGE SCALE GENOMIC DNA]</scope>
    <source>
        <strain evidence="2">WFUcys</strain>
    </source>
</reference>